<keyword evidence="2" id="KW-1185">Reference proteome</keyword>
<evidence type="ECO:0000313" key="1">
    <source>
        <dbReference type="EMBL" id="KAB2814847.1"/>
    </source>
</evidence>
<reference evidence="1 2" key="1">
    <citation type="submission" date="2019-09" db="EMBL/GenBank/DDBJ databases">
        <title>Genomes of family Cryomorphaceae.</title>
        <authorList>
            <person name="Bowman J.P."/>
        </authorList>
    </citation>
    <scope>NUCLEOTIDE SEQUENCE [LARGE SCALE GENOMIC DNA]</scope>
    <source>
        <strain evidence="1 2">LMG 25704</strain>
    </source>
</reference>
<keyword evidence="1" id="KW-0808">Transferase</keyword>
<accession>A0A6N6RMM5</accession>
<proteinExistence type="predicted"/>
<comment type="caution">
    <text evidence="1">The sequence shown here is derived from an EMBL/GenBank/DDBJ whole genome shotgun (WGS) entry which is preliminary data.</text>
</comment>
<dbReference type="GO" id="GO:0016740">
    <property type="term" value="F:transferase activity"/>
    <property type="evidence" value="ECO:0007669"/>
    <property type="project" value="UniProtKB-KW"/>
</dbReference>
<dbReference type="EMBL" id="WBVO01000001">
    <property type="protein sequence ID" value="KAB2814847.1"/>
    <property type="molecule type" value="Genomic_DNA"/>
</dbReference>
<dbReference type="SUPFAM" id="SSF53756">
    <property type="entry name" value="UDP-Glycosyltransferase/glycogen phosphorylase"/>
    <property type="match status" value="1"/>
</dbReference>
<dbReference type="OrthoDB" id="9816564at2"/>
<dbReference type="Gene3D" id="3.40.50.2000">
    <property type="entry name" value="Glycogen Phosphorylase B"/>
    <property type="match status" value="1"/>
</dbReference>
<evidence type="ECO:0000313" key="2">
    <source>
        <dbReference type="Proteomes" id="UP000468650"/>
    </source>
</evidence>
<dbReference type="Proteomes" id="UP000468650">
    <property type="component" value="Unassembled WGS sequence"/>
</dbReference>
<sequence length="400" mass="45753">MAQSRFIFMAQQPMDTKIGSNAIDMAYEISKRHEVLYVNIPMDRITKLRNKEEDRDFLKRRKEVANGSRKPLEKIRENLWQLTPGITLESINTLPDGSLFDKLNMWNNRKLSAVILGAVQELGWDSYYLLNDSDMFRGYYMKELLNPSGFIYYSRDNLREVDYFKKHGTRIEPLLMAKADACVTNSAYLRDECAKFNANSYDIGQGCDLSAFDPSISHERPSVFPDTQAPIIGYVGALIELRLDIPLLEELAKRAQHLHFVFTGPQDAAFEKSKLHGMENVTFTGPCKPTDAPQFVSHFDVCINPQRIHPMTIGNYPRKIDEYLALGKPTVATLTRAMEMFSDHVYLAEDADGYLAAFEKALNDNSAELQEDRRKFALTHSWENSIEKMYEAMRSVGLSI</sequence>
<name>A0A6N6RMM5_9FLAO</name>
<dbReference type="AlphaFoldDB" id="A0A6N6RMM5"/>
<dbReference type="PANTHER" id="PTHR12526">
    <property type="entry name" value="GLYCOSYLTRANSFERASE"/>
    <property type="match status" value="1"/>
</dbReference>
<organism evidence="1 2">
    <name type="scientific">Phaeocystidibacter luteus</name>
    <dbReference type="NCBI Taxonomy" id="911197"/>
    <lineage>
        <taxon>Bacteria</taxon>
        <taxon>Pseudomonadati</taxon>
        <taxon>Bacteroidota</taxon>
        <taxon>Flavobacteriia</taxon>
        <taxon>Flavobacteriales</taxon>
        <taxon>Phaeocystidibacteraceae</taxon>
        <taxon>Phaeocystidibacter</taxon>
    </lineage>
</organism>
<dbReference type="Pfam" id="PF13692">
    <property type="entry name" value="Glyco_trans_1_4"/>
    <property type="match status" value="1"/>
</dbReference>
<gene>
    <name evidence="1" type="ORF">F8C67_03605</name>
</gene>
<protein>
    <submittedName>
        <fullName evidence="1">Glycosyltransferase family 1 protein</fullName>
    </submittedName>
</protein>